<feature type="region of interest" description="Disordered" evidence="1">
    <location>
        <begin position="119"/>
        <end position="164"/>
    </location>
</feature>
<accession>A0AAV7M2X2</accession>
<evidence type="ECO:0000313" key="3">
    <source>
        <dbReference type="Proteomes" id="UP001066276"/>
    </source>
</evidence>
<name>A0AAV7M2X2_PLEWA</name>
<feature type="region of interest" description="Disordered" evidence="1">
    <location>
        <begin position="35"/>
        <end position="68"/>
    </location>
</feature>
<organism evidence="2 3">
    <name type="scientific">Pleurodeles waltl</name>
    <name type="common">Iberian ribbed newt</name>
    <dbReference type="NCBI Taxonomy" id="8319"/>
    <lineage>
        <taxon>Eukaryota</taxon>
        <taxon>Metazoa</taxon>
        <taxon>Chordata</taxon>
        <taxon>Craniata</taxon>
        <taxon>Vertebrata</taxon>
        <taxon>Euteleostomi</taxon>
        <taxon>Amphibia</taxon>
        <taxon>Batrachia</taxon>
        <taxon>Caudata</taxon>
        <taxon>Salamandroidea</taxon>
        <taxon>Salamandridae</taxon>
        <taxon>Pleurodelinae</taxon>
        <taxon>Pleurodeles</taxon>
    </lineage>
</organism>
<dbReference type="Proteomes" id="UP001066276">
    <property type="component" value="Chromosome 10"/>
</dbReference>
<protein>
    <submittedName>
        <fullName evidence="2">Uncharacterized protein</fullName>
    </submittedName>
</protein>
<dbReference type="AlphaFoldDB" id="A0AAV7M2X2"/>
<proteinExistence type="predicted"/>
<evidence type="ECO:0000313" key="2">
    <source>
        <dbReference type="EMBL" id="KAJ1098145.1"/>
    </source>
</evidence>
<comment type="caution">
    <text evidence="2">The sequence shown here is derived from an EMBL/GenBank/DDBJ whole genome shotgun (WGS) entry which is preliminary data.</text>
</comment>
<sequence>MRHSGLGNQSQQSYVAECGISETLQESVEYLHSPYQAVRQTGDPPSYCPKPDLGAKASPRRTSPQFVSREDPWVSSITCIKWGSLRLVPTVIFSHAPQSACPQPRKATSAQERPLAALLQPDHRGQGSLSPDSVGKHRVGPPSPHRATGTLQHRGGRNVSSDPAGATQLIRSRLSGLFKSHVFSVRPPGSVKQGRHHLALVRFFSCGPRSASTQHRAAAARGHFSILSRPACGN</sequence>
<keyword evidence="3" id="KW-1185">Reference proteome</keyword>
<evidence type="ECO:0000256" key="1">
    <source>
        <dbReference type="SAM" id="MobiDB-lite"/>
    </source>
</evidence>
<gene>
    <name evidence="2" type="ORF">NDU88_003261</name>
</gene>
<reference evidence="2" key="1">
    <citation type="journal article" date="2022" name="bioRxiv">
        <title>Sequencing and chromosome-scale assembly of the giantPleurodeles waltlgenome.</title>
        <authorList>
            <person name="Brown T."/>
            <person name="Elewa A."/>
            <person name="Iarovenko S."/>
            <person name="Subramanian E."/>
            <person name="Araus A.J."/>
            <person name="Petzold A."/>
            <person name="Susuki M."/>
            <person name="Suzuki K.-i.T."/>
            <person name="Hayashi T."/>
            <person name="Toyoda A."/>
            <person name="Oliveira C."/>
            <person name="Osipova E."/>
            <person name="Leigh N.D."/>
            <person name="Simon A."/>
            <person name="Yun M.H."/>
        </authorList>
    </citation>
    <scope>NUCLEOTIDE SEQUENCE</scope>
    <source>
        <strain evidence="2">20211129_DDA</strain>
        <tissue evidence="2">Liver</tissue>
    </source>
</reference>
<dbReference type="EMBL" id="JANPWB010000014">
    <property type="protein sequence ID" value="KAJ1098145.1"/>
    <property type="molecule type" value="Genomic_DNA"/>
</dbReference>